<dbReference type="SUPFAM" id="SSF53756">
    <property type="entry name" value="UDP-Glycosyltransferase/glycogen phosphorylase"/>
    <property type="match status" value="1"/>
</dbReference>
<protein>
    <recommendedName>
        <fullName evidence="3">Glycosyltransferase</fullName>
    </recommendedName>
</protein>
<proteinExistence type="predicted"/>
<evidence type="ECO:0000313" key="1">
    <source>
        <dbReference type="EMBL" id="GGA29181.1"/>
    </source>
</evidence>
<gene>
    <name evidence="1" type="ORF">GCM10011498_32920</name>
</gene>
<dbReference type="Proteomes" id="UP000628017">
    <property type="component" value="Unassembled WGS sequence"/>
</dbReference>
<name>A0A916R2L8_9RHOB</name>
<evidence type="ECO:0008006" key="3">
    <source>
        <dbReference type="Google" id="ProtNLM"/>
    </source>
</evidence>
<comment type="caution">
    <text evidence="1">The sequence shown here is derived from an EMBL/GenBank/DDBJ whole genome shotgun (WGS) entry which is preliminary data.</text>
</comment>
<dbReference type="EMBL" id="BMKA01000006">
    <property type="protein sequence ID" value="GGA29181.1"/>
    <property type="molecule type" value="Genomic_DNA"/>
</dbReference>
<keyword evidence="2" id="KW-1185">Reference proteome</keyword>
<dbReference type="AlphaFoldDB" id="A0A916R2L8"/>
<dbReference type="Gene3D" id="3.40.50.2000">
    <property type="entry name" value="Glycogen Phosphorylase B"/>
    <property type="match status" value="1"/>
</dbReference>
<sequence length="402" mass="44360">MTISPQNKPKIFLIEFAANTWIGHRANTLAALHGALKKRGHIVECGISVKAAPEMLETLNAKPVFSLMPWPALSTDRISGEIESFLAYGERTPTEFESFLSEAQATDIVILNTASENELWGFVCWMEQRAAHRRPKVVANVMLPQFFDPITEEPTQRGRLLRVAVKKLMELLPAEKLLFLALTERLSNLFSSLTSAPFQVSVTPLDLASFLRSDEDAARSRPVRIGVAGAPKTTKGEHLVPEIAEMLLARHPEVMFYAQNWPANKLIPNNVEVTPSGVGRQTYIDLLKSCDISLIMYDPIYYKHGGSGVFEEAASAGHGVVVTQDTWMTPFVDSGVVEGISVPFGDTKAATEALCRLIGQVPELRKKSVVNGHSWAKTRDVEVYLDQVFDALCPGQNLSRTS</sequence>
<organism evidence="1 2">
    <name type="scientific">Neptunicoccus cionae</name>
    <dbReference type="NCBI Taxonomy" id="2035344"/>
    <lineage>
        <taxon>Bacteria</taxon>
        <taxon>Pseudomonadati</taxon>
        <taxon>Pseudomonadota</taxon>
        <taxon>Alphaproteobacteria</taxon>
        <taxon>Rhodobacterales</taxon>
        <taxon>Paracoccaceae</taxon>
        <taxon>Neptunicoccus</taxon>
    </lineage>
</organism>
<reference evidence="1" key="1">
    <citation type="journal article" date="2014" name="Int. J. Syst. Evol. Microbiol.">
        <title>Complete genome sequence of Corynebacterium casei LMG S-19264T (=DSM 44701T), isolated from a smear-ripened cheese.</title>
        <authorList>
            <consortium name="US DOE Joint Genome Institute (JGI-PGF)"/>
            <person name="Walter F."/>
            <person name="Albersmeier A."/>
            <person name="Kalinowski J."/>
            <person name="Ruckert C."/>
        </authorList>
    </citation>
    <scope>NUCLEOTIDE SEQUENCE</scope>
    <source>
        <strain evidence="1">CGMCC 1.15880</strain>
    </source>
</reference>
<accession>A0A916R2L8</accession>
<evidence type="ECO:0000313" key="2">
    <source>
        <dbReference type="Proteomes" id="UP000628017"/>
    </source>
</evidence>
<dbReference type="RefSeq" id="WP_188677944.1">
    <property type="nucleotide sequence ID" value="NZ_BMKA01000006.1"/>
</dbReference>
<reference evidence="1" key="2">
    <citation type="submission" date="2020-09" db="EMBL/GenBank/DDBJ databases">
        <authorList>
            <person name="Sun Q."/>
            <person name="Zhou Y."/>
        </authorList>
    </citation>
    <scope>NUCLEOTIDE SEQUENCE</scope>
    <source>
        <strain evidence="1">CGMCC 1.15880</strain>
    </source>
</reference>